<keyword evidence="4 9" id="KW-0808">Transferase</keyword>
<feature type="transmembrane region" description="Helical" evidence="9">
    <location>
        <begin position="221"/>
        <end position="239"/>
    </location>
</feature>
<keyword evidence="11" id="KW-0449">Lipoprotein</keyword>
<comment type="caution">
    <text evidence="11">The sequence shown here is derived from an EMBL/GenBank/DDBJ whole genome shotgun (WGS) entry which is preliminary data.</text>
</comment>
<feature type="domain" description="CN hydrolase" evidence="10">
    <location>
        <begin position="258"/>
        <end position="503"/>
    </location>
</feature>
<accession>A0A501PI60</accession>
<dbReference type="PANTHER" id="PTHR38686">
    <property type="entry name" value="APOLIPOPROTEIN N-ACYLTRANSFERASE"/>
    <property type="match status" value="1"/>
</dbReference>
<protein>
    <recommendedName>
        <fullName evidence="9">Apolipoprotein N-acyltransferase</fullName>
        <shortName evidence="9">ALP N-acyltransferase</shortName>
        <ecNumber evidence="9">2.3.1.269</ecNumber>
    </recommendedName>
</protein>
<feature type="transmembrane region" description="Helical" evidence="9">
    <location>
        <begin position="144"/>
        <end position="162"/>
    </location>
</feature>
<dbReference type="GO" id="GO:0042158">
    <property type="term" value="P:lipoprotein biosynthetic process"/>
    <property type="evidence" value="ECO:0007669"/>
    <property type="project" value="UniProtKB-UniRule"/>
</dbReference>
<keyword evidence="3 9" id="KW-1003">Cell membrane</keyword>
<keyword evidence="12" id="KW-1185">Reference proteome</keyword>
<dbReference type="InterPro" id="IPR003010">
    <property type="entry name" value="C-N_Hydrolase"/>
</dbReference>
<reference evidence="12" key="1">
    <citation type="submission" date="2019-06" db="EMBL/GenBank/DDBJ databases">
        <title>The complete genome of Emcibacter congregatus ZYLT.</title>
        <authorList>
            <person name="Zhao Z."/>
        </authorList>
    </citation>
    <scope>NUCLEOTIDE SEQUENCE [LARGE SCALE GENOMIC DNA]</scope>
    <source>
        <strain evidence="12">MCCC 1A06723</strain>
    </source>
</reference>
<dbReference type="PANTHER" id="PTHR38686:SF1">
    <property type="entry name" value="APOLIPOPROTEIN N-ACYLTRANSFERASE"/>
    <property type="match status" value="1"/>
</dbReference>
<evidence type="ECO:0000256" key="1">
    <source>
        <dbReference type="ARBA" id="ARBA00004651"/>
    </source>
</evidence>
<evidence type="ECO:0000256" key="2">
    <source>
        <dbReference type="ARBA" id="ARBA00010065"/>
    </source>
</evidence>
<dbReference type="GO" id="GO:0005886">
    <property type="term" value="C:plasma membrane"/>
    <property type="evidence" value="ECO:0007669"/>
    <property type="project" value="UniProtKB-SubCell"/>
</dbReference>
<evidence type="ECO:0000256" key="3">
    <source>
        <dbReference type="ARBA" id="ARBA00022475"/>
    </source>
</evidence>
<evidence type="ECO:0000313" key="12">
    <source>
        <dbReference type="Proteomes" id="UP000319148"/>
    </source>
</evidence>
<dbReference type="InterPro" id="IPR036526">
    <property type="entry name" value="C-N_Hydrolase_sf"/>
</dbReference>
<evidence type="ECO:0000256" key="7">
    <source>
        <dbReference type="ARBA" id="ARBA00023136"/>
    </source>
</evidence>
<comment type="catalytic activity">
    <reaction evidence="9">
        <text>N-terminal S-1,2-diacyl-sn-glyceryl-L-cysteinyl-[lipoprotein] + a glycerophospholipid = N-acyl-S-1,2-diacyl-sn-glyceryl-L-cysteinyl-[lipoprotein] + a 2-acyl-sn-glycero-3-phospholipid + H(+)</text>
        <dbReference type="Rhea" id="RHEA:48228"/>
        <dbReference type="Rhea" id="RHEA-COMP:14681"/>
        <dbReference type="Rhea" id="RHEA-COMP:14684"/>
        <dbReference type="ChEBI" id="CHEBI:15378"/>
        <dbReference type="ChEBI" id="CHEBI:136912"/>
        <dbReference type="ChEBI" id="CHEBI:140656"/>
        <dbReference type="ChEBI" id="CHEBI:140657"/>
        <dbReference type="ChEBI" id="CHEBI:140660"/>
        <dbReference type="EC" id="2.3.1.269"/>
    </reaction>
</comment>
<evidence type="ECO:0000259" key="10">
    <source>
        <dbReference type="PROSITE" id="PS50263"/>
    </source>
</evidence>
<sequence>MVIEKAETAKTAGHILLEKIVEWTRQRSSLQLVLLSFAAGLLSALSFAPFYALPLLWISYPFLCLALRDQKKKSEAFAVAWWFGFGQFFMGFLWIANSFYLQDDVPGWMGYFAVGSLAGMLAIYSGLVGLVMNLFWRRFDRKRALLPSLLVFAGLWNLSEWARGHFFTGFPWNLSGYAWGFSDSMLQSASLWGIYGLGPVTMLFALAPLVFLALSGDRAKMFLAAGIYVLVFAGLFFFGEQRLQQETNYVEDVGLRLVQPNINQRDKWARDKRADNFLDYLAMSDRRGKDGITHIIWPETAVIYFLDQEPSRRYLIADMLGDDGVLLTGFPRREWDRDGMKIYNSFIAIDSSGQIGALHDKTHLVPFGEYIPAFFRVLLRAIGFERAVGGLDYSPGPGQLTQYIPGTPPFGVLVCYEIIFPGEVVDPQNRPDWLLNITNDAWYGTMTGPYQHFLQTRVRAIEEGLPVVRSAGTGISAVIDSYGRVIKSIDLQKRGVIDQMLPKKLVNLTYYARFGDIIFVIATLIIIMIGTVAARRWSSL</sequence>
<dbReference type="Proteomes" id="UP000319148">
    <property type="component" value="Unassembled WGS sequence"/>
</dbReference>
<keyword evidence="6 9" id="KW-1133">Transmembrane helix</keyword>
<dbReference type="CDD" id="cd07571">
    <property type="entry name" value="ALP_N-acyl_transferase"/>
    <property type="match status" value="1"/>
</dbReference>
<feature type="transmembrane region" description="Helical" evidence="9">
    <location>
        <begin position="108"/>
        <end position="132"/>
    </location>
</feature>
<evidence type="ECO:0000256" key="9">
    <source>
        <dbReference type="HAMAP-Rule" id="MF_01148"/>
    </source>
</evidence>
<comment type="pathway">
    <text evidence="9">Protein modification; lipoprotein biosynthesis (N-acyl transfer).</text>
</comment>
<dbReference type="PROSITE" id="PS50263">
    <property type="entry name" value="CN_HYDROLASE"/>
    <property type="match status" value="1"/>
</dbReference>
<dbReference type="HAMAP" id="MF_01148">
    <property type="entry name" value="Lnt"/>
    <property type="match status" value="1"/>
</dbReference>
<evidence type="ECO:0000256" key="4">
    <source>
        <dbReference type="ARBA" id="ARBA00022679"/>
    </source>
</evidence>
<dbReference type="UniPathway" id="UPA00666"/>
<name>A0A501PI60_9PROT</name>
<comment type="similarity">
    <text evidence="2 9">Belongs to the CN hydrolase family. Apolipoprotein N-acyltransferase subfamily.</text>
</comment>
<feature type="transmembrane region" description="Helical" evidence="9">
    <location>
        <begin position="76"/>
        <end position="96"/>
    </location>
</feature>
<dbReference type="GO" id="GO:0016410">
    <property type="term" value="F:N-acyltransferase activity"/>
    <property type="evidence" value="ECO:0007669"/>
    <property type="project" value="UniProtKB-UniRule"/>
</dbReference>
<dbReference type="OrthoDB" id="9804277at2"/>
<dbReference type="EMBL" id="VFIY01000010">
    <property type="protein sequence ID" value="TPD59758.1"/>
    <property type="molecule type" value="Genomic_DNA"/>
</dbReference>
<dbReference type="NCBIfam" id="TIGR00546">
    <property type="entry name" value="lnt"/>
    <property type="match status" value="1"/>
</dbReference>
<feature type="transmembrane region" description="Helical" evidence="9">
    <location>
        <begin position="32"/>
        <end position="56"/>
    </location>
</feature>
<evidence type="ECO:0000256" key="8">
    <source>
        <dbReference type="ARBA" id="ARBA00023315"/>
    </source>
</evidence>
<keyword evidence="5 9" id="KW-0812">Transmembrane</keyword>
<feature type="transmembrane region" description="Helical" evidence="9">
    <location>
        <begin position="510"/>
        <end position="534"/>
    </location>
</feature>
<dbReference type="Gene3D" id="3.60.110.10">
    <property type="entry name" value="Carbon-nitrogen hydrolase"/>
    <property type="match status" value="1"/>
</dbReference>
<proteinExistence type="inferred from homology"/>
<dbReference type="Pfam" id="PF20154">
    <property type="entry name" value="LNT_N"/>
    <property type="match status" value="1"/>
</dbReference>
<dbReference type="InterPro" id="IPR045378">
    <property type="entry name" value="LNT_N"/>
</dbReference>
<evidence type="ECO:0000256" key="6">
    <source>
        <dbReference type="ARBA" id="ARBA00022989"/>
    </source>
</evidence>
<evidence type="ECO:0000313" key="11">
    <source>
        <dbReference type="EMBL" id="TPD59758.1"/>
    </source>
</evidence>
<comment type="subcellular location">
    <subcellularLocation>
        <location evidence="1 9">Cell membrane</location>
        <topology evidence="1 9">Multi-pass membrane protein</topology>
    </subcellularLocation>
</comment>
<dbReference type="InterPro" id="IPR004563">
    <property type="entry name" value="Apolipo_AcylTrfase"/>
</dbReference>
<dbReference type="RefSeq" id="WP_139940730.1">
    <property type="nucleotide sequence ID" value="NZ_JBHSYP010000006.1"/>
</dbReference>
<keyword evidence="8 9" id="KW-0012">Acyltransferase</keyword>
<gene>
    <name evidence="9 11" type="primary">lnt</name>
    <name evidence="11" type="ORF">FIV46_09710</name>
</gene>
<evidence type="ECO:0000256" key="5">
    <source>
        <dbReference type="ARBA" id="ARBA00022692"/>
    </source>
</evidence>
<keyword evidence="7 9" id="KW-0472">Membrane</keyword>
<dbReference type="SUPFAM" id="SSF56317">
    <property type="entry name" value="Carbon-nitrogen hydrolase"/>
    <property type="match status" value="1"/>
</dbReference>
<dbReference type="AlphaFoldDB" id="A0A501PI60"/>
<feature type="transmembrane region" description="Helical" evidence="9">
    <location>
        <begin position="192"/>
        <end position="214"/>
    </location>
</feature>
<dbReference type="Pfam" id="PF00795">
    <property type="entry name" value="CN_hydrolase"/>
    <property type="match status" value="1"/>
</dbReference>
<organism evidence="11 12">
    <name type="scientific">Emcibacter nanhaiensis</name>
    <dbReference type="NCBI Taxonomy" id="1505037"/>
    <lineage>
        <taxon>Bacteria</taxon>
        <taxon>Pseudomonadati</taxon>
        <taxon>Pseudomonadota</taxon>
        <taxon>Alphaproteobacteria</taxon>
        <taxon>Emcibacterales</taxon>
        <taxon>Emcibacteraceae</taxon>
        <taxon>Emcibacter</taxon>
    </lineage>
</organism>
<comment type="function">
    <text evidence="9">Catalyzes the phospholipid dependent N-acylation of the N-terminal cysteine of apolipoprotein, the last step in lipoprotein maturation.</text>
</comment>
<dbReference type="EC" id="2.3.1.269" evidence="9"/>